<dbReference type="NCBIfam" id="TIGR02122">
    <property type="entry name" value="TRAP_TAXI"/>
    <property type="match status" value="1"/>
</dbReference>
<dbReference type="InterPro" id="IPR011852">
    <property type="entry name" value="TRAP_TAXI"/>
</dbReference>
<dbReference type="SUPFAM" id="SSF53850">
    <property type="entry name" value="Periplasmic binding protein-like II"/>
    <property type="match status" value="1"/>
</dbReference>
<keyword evidence="3" id="KW-1185">Reference proteome</keyword>
<dbReference type="Pfam" id="PF16868">
    <property type="entry name" value="NMT1_3"/>
    <property type="match status" value="1"/>
</dbReference>
<evidence type="ECO:0000313" key="2">
    <source>
        <dbReference type="EMBL" id="MCF5152116.1"/>
    </source>
</evidence>
<proteinExistence type="predicted"/>
<dbReference type="PANTHER" id="PTHR42941">
    <property type="entry name" value="SLL1037 PROTEIN"/>
    <property type="match status" value="1"/>
</dbReference>
<feature type="chain" id="PRO_5046545570" evidence="1">
    <location>
        <begin position="34"/>
        <end position="349"/>
    </location>
</feature>
<accession>A0ABS9FLL5</accession>
<dbReference type="PANTHER" id="PTHR42941:SF1">
    <property type="entry name" value="SLL1037 PROTEIN"/>
    <property type="match status" value="1"/>
</dbReference>
<keyword evidence="1" id="KW-0732">Signal</keyword>
<feature type="signal peptide" evidence="1">
    <location>
        <begin position="1"/>
        <end position="33"/>
    </location>
</feature>
<gene>
    <name evidence="2" type="ORF">GIW47_05715</name>
</gene>
<name>A0ABS9FLL5_9PSED</name>
<evidence type="ECO:0000313" key="3">
    <source>
        <dbReference type="Proteomes" id="UP000814074"/>
    </source>
</evidence>
<protein>
    <submittedName>
        <fullName evidence="2">TAXI family TRAP transporter solute-binding subunit</fullName>
    </submittedName>
</protein>
<reference evidence="2 3" key="1">
    <citation type="submission" date="2019-11" db="EMBL/GenBank/DDBJ databases">
        <title>Epiphytic Pseudomonas syringae from cherry orchards.</title>
        <authorList>
            <person name="Hulin M.T."/>
        </authorList>
    </citation>
    <scope>NUCLEOTIDE SEQUENCE [LARGE SCALE GENOMIC DNA]</scope>
    <source>
        <strain evidence="2 3">PA-6-3B</strain>
    </source>
</reference>
<evidence type="ECO:0000256" key="1">
    <source>
        <dbReference type="SAM" id="SignalP"/>
    </source>
</evidence>
<dbReference type="RefSeq" id="WP_120248762.1">
    <property type="nucleotide sequence ID" value="NZ_WKDU01000004.1"/>
</dbReference>
<sequence>MLNALVRLGCTINRRILGTALLTIAANATMAVAATPQVKEGPVNVTIAGYSSGGQVSVFGEGVIDAVRRNYPNSSIIYEPGNPAGGLEYLRTGRRPFALESIVEPRMAYKGRAPFRDAYPEGSITGVLNGAPDVFALTVYARKQFLDQHGITSFDDLIKKEIPMRVSVNQPGNLWAREHVRALLSYYGKTIKDIESWGGTLVPQPTGASNDLMRDGRLDVVITGGATPAGAIVELGSVQDIAFIPLSKELAEHVAKELGGKVGVIPGGVYAFQKEDLYVPFTSFIIVAGPEATFDDAYKLAKAVYEQMERYRSLHPALSLATRERLPDVGSLKLHPGAEAFYREVGLVE</sequence>
<organism evidence="2 3">
    <name type="scientific">Pseudomonas lactis</name>
    <dbReference type="NCBI Taxonomy" id="1615674"/>
    <lineage>
        <taxon>Bacteria</taxon>
        <taxon>Pseudomonadati</taxon>
        <taxon>Pseudomonadota</taxon>
        <taxon>Gammaproteobacteria</taxon>
        <taxon>Pseudomonadales</taxon>
        <taxon>Pseudomonadaceae</taxon>
        <taxon>Pseudomonas</taxon>
    </lineage>
</organism>
<comment type="caution">
    <text evidence="2">The sequence shown here is derived from an EMBL/GenBank/DDBJ whole genome shotgun (WGS) entry which is preliminary data.</text>
</comment>
<dbReference type="Gene3D" id="3.40.190.10">
    <property type="entry name" value="Periplasmic binding protein-like II"/>
    <property type="match status" value="2"/>
</dbReference>
<dbReference type="Proteomes" id="UP000814074">
    <property type="component" value="Unassembled WGS sequence"/>
</dbReference>
<dbReference type="EMBL" id="WKDU01000004">
    <property type="protein sequence ID" value="MCF5152116.1"/>
    <property type="molecule type" value="Genomic_DNA"/>
</dbReference>